<dbReference type="SUPFAM" id="SSF50475">
    <property type="entry name" value="FMN-binding split barrel"/>
    <property type="match status" value="1"/>
</dbReference>
<evidence type="ECO:0000313" key="2">
    <source>
        <dbReference type="Proteomes" id="UP000751190"/>
    </source>
</evidence>
<accession>A0A8J5XH46</accession>
<gene>
    <name evidence="1" type="ORF">KFE25_000176</name>
</gene>
<proteinExistence type="predicted"/>
<dbReference type="OMA" id="RITLMWC"/>
<sequence>MGLAFEALEPKHVEFIARQRLYFVGSAPLDAAHHINVSPRSGPLAVVDSRTVAFGDLAGSGAETAAHVLQNGRMTIMLCNIEEGPPCILRLYGCARIALPAEAPAALLAALPSAITSDPGFRCVYVLHLERVQSSCGYSLPVLSFVRDRTILFEKAAQAGVDGMRTYVRTKNAYSIDGLPSIAQLGDGDAPLLRPVRVHGETLKPTLVPKAGFTYSEPATSLFDRLRARLCRVRLERGPGRRGAHAAGAWHGELGPHGAFVLGAIVGATSVVAALRLRK</sequence>
<dbReference type="PANTHER" id="PTHR39336:SF1">
    <property type="entry name" value="PYRIDOXAMINE PHOSPHATE OXIDASE FAMILY PROTEIN (AFU_ORTHOLOGUE AFUA_6G11440)"/>
    <property type="match status" value="1"/>
</dbReference>
<dbReference type="InterPro" id="IPR012349">
    <property type="entry name" value="Split_barrel_FMN-bd"/>
</dbReference>
<evidence type="ECO:0008006" key="3">
    <source>
        <dbReference type="Google" id="ProtNLM"/>
    </source>
</evidence>
<evidence type="ECO:0000313" key="1">
    <source>
        <dbReference type="EMBL" id="KAG8464008.1"/>
    </source>
</evidence>
<name>A0A8J5XH46_DIALT</name>
<dbReference type="EMBL" id="JAGTXO010000014">
    <property type="protein sequence ID" value="KAG8464008.1"/>
    <property type="molecule type" value="Genomic_DNA"/>
</dbReference>
<dbReference type="OrthoDB" id="539398at2759"/>
<organism evidence="1 2">
    <name type="scientific">Diacronema lutheri</name>
    <name type="common">Unicellular marine alga</name>
    <name type="synonym">Monochrysis lutheri</name>
    <dbReference type="NCBI Taxonomy" id="2081491"/>
    <lineage>
        <taxon>Eukaryota</taxon>
        <taxon>Haptista</taxon>
        <taxon>Haptophyta</taxon>
        <taxon>Pavlovophyceae</taxon>
        <taxon>Pavlovales</taxon>
        <taxon>Pavlovaceae</taxon>
        <taxon>Diacronema</taxon>
    </lineage>
</organism>
<dbReference type="Proteomes" id="UP000751190">
    <property type="component" value="Unassembled WGS sequence"/>
</dbReference>
<reference evidence="1" key="1">
    <citation type="submission" date="2021-05" db="EMBL/GenBank/DDBJ databases">
        <title>The genome of the haptophyte Pavlova lutheri (Diacronema luteri, Pavlovales) - a model for lipid biosynthesis in eukaryotic algae.</title>
        <authorList>
            <person name="Hulatt C.J."/>
            <person name="Posewitz M.C."/>
        </authorList>
    </citation>
    <scope>NUCLEOTIDE SEQUENCE</scope>
    <source>
        <strain evidence="1">NIVA-4/92</strain>
    </source>
</reference>
<protein>
    <recommendedName>
        <fullName evidence="3">Pyridoxamine 5'-phosphate oxidase putative domain-containing protein</fullName>
    </recommendedName>
</protein>
<dbReference type="AlphaFoldDB" id="A0A8J5XH46"/>
<comment type="caution">
    <text evidence="1">The sequence shown here is derived from an EMBL/GenBank/DDBJ whole genome shotgun (WGS) entry which is preliminary data.</text>
</comment>
<keyword evidence="2" id="KW-1185">Reference proteome</keyword>
<dbReference type="PANTHER" id="PTHR39336">
    <property type="entry name" value="PYRIDOXAMINE PHOSPHATE OXIDASE FAMILY PROTEIN (AFU_ORTHOLOGUE AFUA_6G11440)"/>
    <property type="match status" value="1"/>
</dbReference>
<dbReference type="Gene3D" id="2.30.110.10">
    <property type="entry name" value="Electron Transport, Fmn-binding Protein, Chain A"/>
    <property type="match status" value="1"/>
</dbReference>